<evidence type="ECO:0000313" key="4">
    <source>
        <dbReference type="Proteomes" id="UP000010445"/>
    </source>
</evidence>
<proteinExistence type="predicted"/>
<evidence type="ECO:0000259" key="2">
    <source>
        <dbReference type="Pfam" id="PF14016"/>
    </source>
</evidence>
<feature type="region of interest" description="Disordered" evidence="1">
    <location>
        <begin position="47"/>
        <end position="72"/>
    </location>
</feature>
<feature type="domain" description="DUF4232" evidence="2">
    <location>
        <begin position="5"/>
        <end position="127"/>
    </location>
</feature>
<gene>
    <name evidence="3" type="ORF">HMPREF9997_00125</name>
</gene>
<evidence type="ECO:0000313" key="3">
    <source>
        <dbReference type="EMBL" id="EKX92459.1"/>
    </source>
</evidence>
<evidence type="ECO:0000256" key="1">
    <source>
        <dbReference type="SAM" id="MobiDB-lite"/>
    </source>
</evidence>
<dbReference type="PATRIC" id="fig|1035195.3.peg.116"/>
<dbReference type="HOGENOM" id="CLU_1955888_0_0_11"/>
<protein>
    <recommendedName>
        <fullName evidence="2">DUF4232 domain-containing protein</fullName>
    </recommendedName>
</protein>
<dbReference type="STRING" id="1035195.HMPREF9997_00125"/>
<comment type="caution">
    <text evidence="3">The sequence shown here is derived from an EMBL/GenBank/DDBJ whole genome shotgun (WGS) entry which is preliminary data.</text>
</comment>
<dbReference type="InterPro" id="IPR025326">
    <property type="entry name" value="DUF4232"/>
</dbReference>
<reference evidence="3 4" key="1">
    <citation type="submission" date="2012-05" db="EMBL/GenBank/DDBJ databases">
        <authorList>
            <person name="Weinstock G."/>
            <person name="Sodergren E."/>
            <person name="Lobos E.A."/>
            <person name="Fulton L."/>
            <person name="Fulton R."/>
            <person name="Courtney L."/>
            <person name="Fronick C."/>
            <person name="O'Laughlin M."/>
            <person name="Godfrey J."/>
            <person name="Wilson R.M."/>
            <person name="Miner T."/>
            <person name="Farmer C."/>
            <person name="Delehaunty K."/>
            <person name="Cordes M."/>
            <person name="Minx P."/>
            <person name="Tomlinson C."/>
            <person name="Chen J."/>
            <person name="Wollam A."/>
            <person name="Pepin K.H."/>
            <person name="Bhonagiri V."/>
            <person name="Zhang X."/>
            <person name="Suruliraj S."/>
            <person name="Warren W."/>
            <person name="Mitreva M."/>
            <person name="Mardis E.R."/>
            <person name="Wilson R.K."/>
        </authorList>
    </citation>
    <scope>NUCLEOTIDE SEQUENCE [LARGE SCALE GENOMIC DNA]</scope>
    <source>
        <strain evidence="3 4">F0235</strain>
    </source>
</reference>
<dbReference type="Proteomes" id="UP000010445">
    <property type="component" value="Unassembled WGS sequence"/>
</dbReference>
<name>L1MNC5_9CORY</name>
<accession>L1MNC5</accession>
<sequence>MVATPSGNGAGSTFTEITLTNKGPACILKGFPGLSLLDGAKNQIGAAATREGEGQSDNSGSDGLIQTGSNAHFGLRSSNPHIHNCDSVAESVFVQVYPPNDTGSITAPLTLETCTDESVETLSVTHMS</sequence>
<keyword evidence="4" id="KW-1185">Reference proteome</keyword>
<organism evidence="3 4">
    <name type="scientific">Corynebacterium durum F0235</name>
    <dbReference type="NCBI Taxonomy" id="1035195"/>
    <lineage>
        <taxon>Bacteria</taxon>
        <taxon>Bacillati</taxon>
        <taxon>Actinomycetota</taxon>
        <taxon>Actinomycetes</taxon>
        <taxon>Mycobacteriales</taxon>
        <taxon>Corynebacteriaceae</taxon>
        <taxon>Corynebacterium</taxon>
    </lineage>
</organism>
<feature type="compositionally biased region" description="Polar residues" evidence="1">
    <location>
        <begin position="55"/>
        <end position="72"/>
    </location>
</feature>
<dbReference type="AlphaFoldDB" id="L1MNC5"/>
<dbReference type="Pfam" id="PF14016">
    <property type="entry name" value="DUF4232"/>
    <property type="match status" value="1"/>
</dbReference>
<dbReference type="EMBL" id="AMEM01000005">
    <property type="protein sequence ID" value="EKX92459.1"/>
    <property type="molecule type" value="Genomic_DNA"/>
</dbReference>